<comment type="caution">
    <text evidence="2">The sequence shown here is derived from an EMBL/GenBank/DDBJ whole genome shotgun (WGS) entry which is preliminary data.</text>
</comment>
<dbReference type="AlphaFoldDB" id="A0A8K0UE21"/>
<protein>
    <submittedName>
        <fullName evidence="2">Uncharacterized protein</fullName>
    </submittedName>
</protein>
<organism evidence="2 3">
    <name type="scientific">Cristinia sonorae</name>
    <dbReference type="NCBI Taxonomy" id="1940300"/>
    <lineage>
        <taxon>Eukaryota</taxon>
        <taxon>Fungi</taxon>
        <taxon>Dikarya</taxon>
        <taxon>Basidiomycota</taxon>
        <taxon>Agaricomycotina</taxon>
        <taxon>Agaricomycetes</taxon>
        <taxon>Agaricomycetidae</taxon>
        <taxon>Agaricales</taxon>
        <taxon>Pleurotineae</taxon>
        <taxon>Stephanosporaceae</taxon>
        <taxon>Cristinia</taxon>
    </lineage>
</organism>
<dbReference type="EMBL" id="JAEVFJ010000054">
    <property type="protein sequence ID" value="KAH8080263.1"/>
    <property type="molecule type" value="Genomic_DNA"/>
</dbReference>
<dbReference type="Proteomes" id="UP000813824">
    <property type="component" value="Unassembled WGS sequence"/>
</dbReference>
<evidence type="ECO:0000313" key="3">
    <source>
        <dbReference type="Proteomes" id="UP000813824"/>
    </source>
</evidence>
<keyword evidence="3" id="KW-1185">Reference proteome</keyword>
<reference evidence="2" key="1">
    <citation type="journal article" date="2021" name="New Phytol.">
        <title>Evolutionary innovations through gain and loss of genes in the ectomycorrhizal Boletales.</title>
        <authorList>
            <person name="Wu G."/>
            <person name="Miyauchi S."/>
            <person name="Morin E."/>
            <person name="Kuo A."/>
            <person name="Drula E."/>
            <person name="Varga T."/>
            <person name="Kohler A."/>
            <person name="Feng B."/>
            <person name="Cao Y."/>
            <person name="Lipzen A."/>
            <person name="Daum C."/>
            <person name="Hundley H."/>
            <person name="Pangilinan J."/>
            <person name="Johnson J."/>
            <person name="Barry K."/>
            <person name="LaButti K."/>
            <person name="Ng V."/>
            <person name="Ahrendt S."/>
            <person name="Min B."/>
            <person name="Choi I.G."/>
            <person name="Park H."/>
            <person name="Plett J.M."/>
            <person name="Magnuson J."/>
            <person name="Spatafora J.W."/>
            <person name="Nagy L.G."/>
            <person name="Henrissat B."/>
            <person name="Grigoriev I.V."/>
            <person name="Yang Z.L."/>
            <person name="Xu J."/>
            <person name="Martin F.M."/>
        </authorList>
    </citation>
    <scope>NUCLEOTIDE SEQUENCE</scope>
    <source>
        <strain evidence="2">KKN 215</strain>
    </source>
</reference>
<proteinExistence type="predicted"/>
<evidence type="ECO:0000313" key="2">
    <source>
        <dbReference type="EMBL" id="KAH8080263.1"/>
    </source>
</evidence>
<name>A0A8K0UE21_9AGAR</name>
<evidence type="ECO:0000256" key="1">
    <source>
        <dbReference type="SAM" id="MobiDB-lite"/>
    </source>
</evidence>
<feature type="region of interest" description="Disordered" evidence="1">
    <location>
        <begin position="168"/>
        <end position="193"/>
    </location>
</feature>
<gene>
    <name evidence="2" type="ORF">BXZ70DRAFT_910966</name>
</gene>
<sequence length="314" mass="34698">MAQRSSPPVGFCLLVTKAWRSSVTARNIGDIALNAYVFRLPSGPLYMRRTMVQNATVQCQMDSALPLGRTQKGELHLTEWASDPFPWPSMALLHIPLPTMNFPSIPDCSPSRGEAEWGGHARQAWITVYIVHGGLWKSPLSICPCPHSGPHNPFILIARTLERWSSATSGDSCGGQPGSLRLEYTGRRGPSPFHRTERTIERLSYPQLGDVSVIRTHGSLSPGTSFVHCITGFAHGHADEAWQEESGSWLRESSDCIWMKIHCMRRRKAPEVTQNATKAAPIRIRLYGGARGKGDIPVLFLEITTTGRSSPSFK</sequence>
<accession>A0A8K0UE21</accession>